<proteinExistence type="inferred from homology"/>
<organism evidence="6 7">
    <name type="scientific">Arboricoccus pini</name>
    <dbReference type="NCBI Taxonomy" id="1963835"/>
    <lineage>
        <taxon>Bacteria</taxon>
        <taxon>Pseudomonadati</taxon>
        <taxon>Pseudomonadota</taxon>
        <taxon>Alphaproteobacteria</taxon>
        <taxon>Geminicoccales</taxon>
        <taxon>Geminicoccaceae</taxon>
        <taxon>Arboricoccus</taxon>
    </lineage>
</organism>
<protein>
    <recommendedName>
        <fullName evidence="4">Flagella basal body P-ring formation protein FlgA</fullName>
    </recommendedName>
</protein>
<dbReference type="InterPro" id="IPR039246">
    <property type="entry name" value="Flagellar_FlgA"/>
</dbReference>
<dbReference type="NCBIfam" id="TIGR03170">
    <property type="entry name" value="flgA_cterm"/>
    <property type="match status" value="1"/>
</dbReference>
<dbReference type="Gene3D" id="3.90.1210.10">
    <property type="entry name" value="Antifreeze-like/N-acetylneuraminic acid synthase C-terminal domain"/>
    <property type="match status" value="1"/>
</dbReference>
<evidence type="ECO:0000256" key="2">
    <source>
        <dbReference type="ARBA" id="ARBA00022729"/>
    </source>
</evidence>
<keyword evidence="7" id="KW-1185">Reference proteome</keyword>
<keyword evidence="4" id="KW-1005">Bacterial flagellum biogenesis</keyword>
<keyword evidence="2" id="KW-0732">Signal</keyword>
<dbReference type="OrthoDB" id="7727421at2"/>
<sequence>MSAMTRSGWLALLFLIAAVLGHAKAASLTLEKGRPFTQSGFEQLIEDALPPSQPGQRLALRTLTPSLPMNNSTNQPVLLDLADLQIDRARGRFEAELVVQAEGGRRNPLKLVGSVTTEVEVISLTAPVAAGSSIDPSDASITWIAEGRLPEDALRDPSQLKGMEAARRLPAGKPLREGDIRPASLVRRNDVVDIVYHSNGMEISLLGRSLSDGSSDAMVRVINGDTGKELQARVIGQKQVEVKGMTR</sequence>
<comment type="subcellular location">
    <subcellularLocation>
        <location evidence="1 4">Periplasm</location>
    </subcellularLocation>
</comment>
<dbReference type="Proteomes" id="UP000197065">
    <property type="component" value="Unassembled WGS sequence"/>
</dbReference>
<dbReference type="SMART" id="SM00858">
    <property type="entry name" value="SAF"/>
    <property type="match status" value="1"/>
</dbReference>
<evidence type="ECO:0000256" key="4">
    <source>
        <dbReference type="RuleBase" id="RU362063"/>
    </source>
</evidence>
<dbReference type="Gene3D" id="2.30.30.760">
    <property type="match status" value="1"/>
</dbReference>
<keyword evidence="6" id="KW-0966">Cell projection</keyword>
<evidence type="ECO:0000256" key="1">
    <source>
        <dbReference type="ARBA" id="ARBA00004418"/>
    </source>
</evidence>
<comment type="function">
    <text evidence="4">Involved in the assembly process of the P-ring formation. It may associate with FlgF on the rod constituting a structure essential for the P-ring assembly or may act as a modulator protein for the P-ring assembly.</text>
</comment>
<dbReference type="Pfam" id="PF13144">
    <property type="entry name" value="ChapFlgA"/>
    <property type="match status" value="1"/>
</dbReference>
<comment type="similarity">
    <text evidence="4">Belongs to the FlgA family.</text>
</comment>
<dbReference type="InterPro" id="IPR017585">
    <property type="entry name" value="SAF_FlgA"/>
</dbReference>
<dbReference type="EMBL" id="FYEH01000013">
    <property type="protein sequence ID" value="SNB75524.1"/>
    <property type="molecule type" value="Genomic_DNA"/>
</dbReference>
<dbReference type="PROSITE" id="PS50890">
    <property type="entry name" value="PUA"/>
    <property type="match status" value="1"/>
</dbReference>
<dbReference type="GO" id="GO:0044780">
    <property type="term" value="P:bacterial-type flagellum assembly"/>
    <property type="evidence" value="ECO:0007669"/>
    <property type="project" value="InterPro"/>
</dbReference>
<dbReference type="InterPro" id="IPR013974">
    <property type="entry name" value="SAF"/>
</dbReference>
<evidence type="ECO:0000313" key="6">
    <source>
        <dbReference type="EMBL" id="SNB75524.1"/>
    </source>
</evidence>
<dbReference type="AlphaFoldDB" id="A0A212RSR6"/>
<dbReference type="CDD" id="cd11614">
    <property type="entry name" value="SAF_CpaB_FlgA_like"/>
    <property type="match status" value="1"/>
</dbReference>
<keyword evidence="6" id="KW-0969">Cilium</keyword>
<reference evidence="6 7" key="1">
    <citation type="submission" date="2017-06" db="EMBL/GenBank/DDBJ databases">
        <authorList>
            <person name="Kim H.J."/>
            <person name="Triplett B.A."/>
        </authorList>
    </citation>
    <scope>NUCLEOTIDE SEQUENCE [LARGE SCALE GENOMIC DNA]</scope>
    <source>
        <strain evidence="6 7">B29T1</strain>
    </source>
</reference>
<keyword evidence="3 4" id="KW-0574">Periplasm</keyword>
<accession>A0A212RSR6</accession>
<dbReference type="GO" id="GO:0042597">
    <property type="term" value="C:periplasmic space"/>
    <property type="evidence" value="ECO:0007669"/>
    <property type="project" value="UniProtKB-SubCell"/>
</dbReference>
<evidence type="ECO:0000256" key="3">
    <source>
        <dbReference type="ARBA" id="ARBA00022764"/>
    </source>
</evidence>
<dbReference type="PANTHER" id="PTHR36307">
    <property type="entry name" value="FLAGELLA BASAL BODY P-RING FORMATION PROTEIN FLGA"/>
    <property type="match status" value="1"/>
</dbReference>
<evidence type="ECO:0000259" key="5">
    <source>
        <dbReference type="SMART" id="SM00858"/>
    </source>
</evidence>
<keyword evidence="6" id="KW-0282">Flagellum</keyword>
<evidence type="ECO:0000313" key="7">
    <source>
        <dbReference type="Proteomes" id="UP000197065"/>
    </source>
</evidence>
<feature type="domain" description="SAF" evidence="5">
    <location>
        <begin position="119"/>
        <end position="181"/>
    </location>
</feature>
<gene>
    <name evidence="6" type="ORF">SAMN07250955_11372</name>
</gene>
<name>A0A212RSR6_9PROT</name>
<dbReference type="PANTHER" id="PTHR36307:SF1">
    <property type="entry name" value="FLAGELLA BASAL BODY P-RING FORMATION PROTEIN FLGA"/>
    <property type="match status" value="1"/>
</dbReference>